<name>A0AAN6ZDK3_9PEZI</name>
<reference evidence="1" key="2">
    <citation type="submission" date="2023-05" db="EMBL/GenBank/DDBJ databases">
        <authorList>
            <consortium name="Lawrence Berkeley National Laboratory"/>
            <person name="Steindorff A."/>
            <person name="Hensen N."/>
            <person name="Bonometti L."/>
            <person name="Westerberg I."/>
            <person name="Brannstrom I.O."/>
            <person name="Guillou S."/>
            <person name="Cros-Aarteil S."/>
            <person name="Calhoun S."/>
            <person name="Haridas S."/>
            <person name="Kuo A."/>
            <person name="Mondo S."/>
            <person name="Pangilinan J."/>
            <person name="Riley R."/>
            <person name="Labutti K."/>
            <person name="Andreopoulos B."/>
            <person name="Lipzen A."/>
            <person name="Chen C."/>
            <person name="Yanf M."/>
            <person name="Daum C."/>
            <person name="Ng V."/>
            <person name="Clum A."/>
            <person name="Ohm R."/>
            <person name="Martin F."/>
            <person name="Silar P."/>
            <person name="Natvig D."/>
            <person name="Lalanne C."/>
            <person name="Gautier V."/>
            <person name="Ament-Velasquez S.L."/>
            <person name="Kruys A."/>
            <person name="Hutchinson M.I."/>
            <person name="Powell A.J."/>
            <person name="Barry K."/>
            <person name="Miller A.N."/>
            <person name="Grigoriev I.V."/>
            <person name="Debuchy R."/>
            <person name="Gladieux P."/>
            <person name="Thoren M.H."/>
            <person name="Johannesson H."/>
        </authorList>
    </citation>
    <scope>NUCLEOTIDE SEQUENCE</scope>
    <source>
        <strain evidence="1">CBS 123565</strain>
    </source>
</reference>
<dbReference type="AlphaFoldDB" id="A0AAN6ZDK3"/>
<protein>
    <recommendedName>
        <fullName evidence="3">SnoaL-like domain-containing protein</fullName>
    </recommendedName>
</protein>
<organism evidence="1 2">
    <name type="scientific">Trichocladium antarcticum</name>
    <dbReference type="NCBI Taxonomy" id="1450529"/>
    <lineage>
        <taxon>Eukaryota</taxon>
        <taxon>Fungi</taxon>
        <taxon>Dikarya</taxon>
        <taxon>Ascomycota</taxon>
        <taxon>Pezizomycotina</taxon>
        <taxon>Sordariomycetes</taxon>
        <taxon>Sordariomycetidae</taxon>
        <taxon>Sordariales</taxon>
        <taxon>Chaetomiaceae</taxon>
        <taxon>Trichocladium</taxon>
    </lineage>
</organism>
<evidence type="ECO:0000313" key="1">
    <source>
        <dbReference type="EMBL" id="KAK4135140.1"/>
    </source>
</evidence>
<accession>A0AAN6ZDK3</accession>
<dbReference type="Proteomes" id="UP001304895">
    <property type="component" value="Unassembled WGS sequence"/>
</dbReference>
<dbReference type="Gene3D" id="3.10.450.50">
    <property type="match status" value="1"/>
</dbReference>
<dbReference type="InterPro" id="IPR032710">
    <property type="entry name" value="NTF2-like_dom_sf"/>
</dbReference>
<evidence type="ECO:0000313" key="2">
    <source>
        <dbReference type="Proteomes" id="UP001304895"/>
    </source>
</evidence>
<proteinExistence type="predicted"/>
<keyword evidence="2" id="KW-1185">Reference proteome</keyword>
<gene>
    <name evidence="1" type="ORF">BT67DRAFT_441572</name>
</gene>
<dbReference type="SUPFAM" id="SSF54427">
    <property type="entry name" value="NTF2-like"/>
    <property type="match status" value="1"/>
</dbReference>
<sequence>MHDTLTPTRLRTVQALLQSYSTLSADRILEHVSEDFKQEVLPTRIDKPVLDRASFGRHATSMFALFDDFCMDPQTIYEDEGLSAIVVYVHISGRLREDETRWRSECIMIVRLSGDGTKVVQLLEYVEKQRQRS</sequence>
<reference evidence="1" key="1">
    <citation type="journal article" date="2023" name="Mol. Phylogenet. Evol.">
        <title>Genome-scale phylogeny and comparative genomics of the fungal order Sordariales.</title>
        <authorList>
            <person name="Hensen N."/>
            <person name="Bonometti L."/>
            <person name="Westerberg I."/>
            <person name="Brannstrom I.O."/>
            <person name="Guillou S."/>
            <person name="Cros-Aarteil S."/>
            <person name="Calhoun S."/>
            <person name="Haridas S."/>
            <person name="Kuo A."/>
            <person name="Mondo S."/>
            <person name="Pangilinan J."/>
            <person name="Riley R."/>
            <person name="LaButti K."/>
            <person name="Andreopoulos B."/>
            <person name="Lipzen A."/>
            <person name="Chen C."/>
            <person name="Yan M."/>
            <person name="Daum C."/>
            <person name="Ng V."/>
            <person name="Clum A."/>
            <person name="Steindorff A."/>
            <person name="Ohm R.A."/>
            <person name="Martin F."/>
            <person name="Silar P."/>
            <person name="Natvig D.O."/>
            <person name="Lalanne C."/>
            <person name="Gautier V."/>
            <person name="Ament-Velasquez S.L."/>
            <person name="Kruys A."/>
            <person name="Hutchinson M.I."/>
            <person name="Powell A.J."/>
            <person name="Barry K."/>
            <person name="Miller A.N."/>
            <person name="Grigoriev I.V."/>
            <person name="Debuchy R."/>
            <person name="Gladieux P."/>
            <person name="Hiltunen Thoren M."/>
            <person name="Johannesson H."/>
        </authorList>
    </citation>
    <scope>NUCLEOTIDE SEQUENCE</scope>
    <source>
        <strain evidence="1">CBS 123565</strain>
    </source>
</reference>
<dbReference type="EMBL" id="MU853407">
    <property type="protein sequence ID" value="KAK4135140.1"/>
    <property type="molecule type" value="Genomic_DNA"/>
</dbReference>
<evidence type="ECO:0008006" key="3">
    <source>
        <dbReference type="Google" id="ProtNLM"/>
    </source>
</evidence>
<comment type="caution">
    <text evidence="1">The sequence shown here is derived from an EMBL/GenBank/DDBJ whole genome shotgun (WGS) entry which is preliminary data.</text>
</comment>